<keyword evidence="3" id="KW-1185">Reference proteome</keyword>
<protein>
    <submittedName>
        <fullName evidence="2">Uncharacterized protein</fullName>
    </submittedName>
</protein>
<dbReference type="OrthoDB" id="9942183at2"/>
<name>A0A6H9YA89_9ACTN</name>
<gene>
    <name evidence="2" type="ORF">F8566_41015</name>
</gene>
<reference evidence="2 3" key="1">
    <citation type="submission" date="2019-09" db="EMBL/GenBank/DDBJ databases">
        <title>Actinomadura physcomitrii sp. nov., a novel actinomycete isolated from moss [Physcomitrium sphaericum (Ludw) Fuernr].</title>
        <authorList>
            <person name="Zhuang X."/>
            <person name="Liu C."/>
        </authorList>
    </citation>
    <scope>NUCLEOTIDE SEQUENCE [LARGE SCALE GENOMIC DNA]</scope>
    <source>
        <strain evidence="2 3">HMC1</strain>
    </source>
</reference>
<keyword evidence="1" id="KW-0472">Membrane</keyword>
<dbReference type="Proteomes" id="UP000468735">
    <property type="component" value="Unassembled WGS sequence"/>
</dbReference>
<comment type="caution">
    <text evidence="2">The sequence shown here is derived from an EMBL/GenBank/DDBJ whole genome shotgun (WGS) entry which is preliminary data.</text>
</comment>
<proteinExistence type="predicted"/>
<dbReference type="RefSeq" id="WP_151568249.1">
    <property type="nucleotide sequence ID" value="NZ_WBMT01000025.1"/>
</dbReference>
<keyword evidence="1" id="KW-1133">Transmembrane helix</keyword>
<feature type="transmembrane region" description="Helical" evidence="1">
    <location>
        <begin position="159"/>
        <end position="176"/>
    </location>
</feature>
<dbReference type="AlphaFoldDB" id="A0A6H9YA89"/>
<organism evidence="2 3">
    <name type="scientific">Actinomadura rudentiformis</name>
    <dbReference type="NCBI Taxonomy" id="359158"/>
    <lineage>
        <taxon>Bacteria</taxon>
        <taxon>Bacillati</taxon>
        <taxon>Actinomycetota</taxon>
        <taxon>Actinomycetes</taxon>
        <taxon>Streptosporangiales</taxon>
        <taxon>Thermomonosporaceae</taxon>
        <taxon>Actinomadura</taxon>
    </lineage>
</organism>
<evidence type="ECO:0000313" key="2">
    <source>
        <dbReference type="EMBL" id="KAB2341528.1"/>
    </source>
</evidence>
<sequence>MREPKWPTGAYSSQPRLLRHGEDGPWRSHAAIECWRGTPEEFIHITATLIGEIQPGNTNFKRAFIATIREDVSRLENLDEMIQVLRQFNLREVAWARIELASPDENSTAILTARPRLPGLEVQVTCKERTRAFEITKKTYRQMMIGYVDRLGQIQSSSLIILGMLPLTLASIVISIDALPLLARILFLLTLAACGLLVMDRYYERLLVSQPFVLTSSPEPFLGRIMGRASQSIRRAFDKLRRGR</sequence>
<feature type="transmembrane region" description="Helical" evidence="1">
    <location>
        <begin position="182"/>
        <end position="199"/>
    </location>
</feature>
<dbReference type="EMBL" id="WBMT01000025">
    <property type="protein sequence ID" value="KAB2341528.1"/>
    <property type="molecule type" value="Genomic_DNA"/>
</dbReference>
<evidence type="ECO:0000313" key="3">
    <source>
        <dbReference type="Proteomes" id="UP000468735"/>
    </source>
</evidence>
<keyword evidence="1" id="KW-0812">Transmembrane</keyword>
<accession>A0A6H9YA89</accession>
<evidence type="ECO:0000256" key="1">
    <source>
        <dbReference type="SAM" id="Phobius"/>
    </source>
</evidence>